<accession>A0A2P2QHN9</accession>
<evidence type="ECO:0000313" key="1">
    <source>
        <dbReference type="EMBL" id="MBX66528.1"/>
    </source>
</evidence>
<proteinExistence type="predicted"/>
<dbReference type="AlphaFoldDB" id="A0A2P2QHN9"/>
<sequence length="16" mass="1839">MVLSSCMVHIQKAYKT</sequence>
<name>A0A2P2QHN9_RHIMU</name>
<organism evidence="1">
    <name type="scientific">Rhizophora mucronata</name>
    <name type="common">Asiatic mangrove</name>
    <dbReference type="NCBI Taxonomy" id="61149"/>
    <lineage>
        <taxon>Eukaryota</taxon>
        <taxon>Viridiplantae</taxon>
        <taxon>Streptophyta</taxon>
        <taxon>Embryophyta</taxon>
        <taxon>Tracheophyta</taxon>
        <taxon>Spermatophyta</taxon>
        <taxon>Magnoliopsida</taxon>
        <taxon>eudicotyledons</taxon>
        <taxon>Gunneridae</taxon>
        <taxon>Pentapetalae</taxon>
        <taxon>rosids</taxon>
        <taxon>fabids</taxon>
        <taxon>Malpighiales</taxon>
        <taxon>Rhizophoraceae</taxon>
        <taxon>Rhizophora</taxon>
    </lineage>
</organism>
<protein>
    <submittedName>
        <fullName evidence="1">Uncharacterized protein</fullName>
    </submittedName>
</protein>
<reference evidence="1" key="1">
    <citation type="submission" date="2018-02" db="EMBL/GenBank/DDBJ databases">
        <title>Rhizophora mucronata_Transcriptome.</title>
        <authorList>
            <person name="Meera S.P."/>
            <person name="Sreeshan A."/>
            <person name="Augustine A."/>
        </authorList>
    </citation>
    <scope>NUCLEOTIDE SEQUENCE</scope>
    <source>
        <tissue evidence="1">Leaf</tissue>
    </source>
</reference>
<dbReference type="EMBL" id="GGEC01086044">
    <property type="protein sequence ID" value="MBX66528.1"/>
    <property type="molecule type" value="Transcribed_RNA"/>
</dbReference>